<keyword evidence="3" id="KW-1003">Cell membrane</keyword>
<dbReference type="AlphaFoldDB" id="A0A538SKL0"/>
<feature type="non-terminal residue" evidence="9">
    <location>
        <position position="1"/>
    </location>
</feature>
<sequence length="189" mass="20572">GAAGAYSLTRLSFPGRRTFGGIVLITYLVPPGLMFIPLYRTFIQMGYTDSLGTLILAYPTFLVPFVTWLLMGFFRSIPRELEEAALVDGATRLQAMVRVVLPLAAPGLLAAGLFCFTLSWNEFLYALIFIGDDSLKTLPVGLSEFVVSDFAFWGQLMAAAALASLPVIVVYIYLHKYMVQGLTAGAVKG</sequence>
<gene>
    <name evidence="9" type="ORF">E6K74_12900</name>
</gene>
<feature type="transmembrane region" description="Helical" evidence="7">
    <location>
        <begin position="95"/>
        <end position="120"/>
    </location>
</feature>
<evidence type="ECO:0000256" key="5">
    <source>
        <dbReference type="ARBA" id="ARBA00022989"/>
    </source>
</evidence>
<dbReference type="Pfam" id="PF00528">
    <property type="entry name" value="BPD_transp_1"/>
    <property type="match status" value="1"/>
</dbReference>
<proteinExistence type="inferred from homology"/>
<keyword evidence="5 7" id="KW-1133">Transmembrane helix</keyword>
<protein>
    <submittedName>
        <fullName evidence="9">Carbohydrate ABC transporter permease</fullName>
    </submittedName>
</protein>
<feature type="transmembrane region" description="Helical" evidence="7">
    <location>
        <begin position="150"/>
        <end position="174"/>
    </location>
</feature>
<keyword evidence="6 7" id="KW-0472">Membrane</keyword>
<evidence type="ECO:0000259" key="8">
    <source>
        <dbReference type="PROSITE" id="PS50928"/>
    </source>
</evidence>
<dbReference type="SUPFAM" id="SSF161098">
    <property type="entry name" value="MetI-like"/>
    <property type="match status" value="1"/>
</dbReference>
<keyword evidence="4 7" id="KW-0812">Transmembrane</keyword>
<accession>A0A538SKL0</accession>
<dbReference type="PANTHER" id="PTHR32243">
    <property type="entry name" value="MALTOSE TRANSPORT SYSTEM PERMEASE-RELATED"/>
    <property type="match status" value="1"/>
</dbReference>
<comment type="caution">
    <text evidence="9">The sequence shown here is derived from an EMBL/GenBank/DDBJ whole genome shotgun (WGS) entry which is preliminary data.</text>
</comment>
<comment type="subcellular location">
    <subcellularLocation>
        <location evidence="1 7">Cell membrane</location>
        <topology evidence="1 7">Multi-pass membrane protein</topology>
    </subcellularLocation>
</comment>
<evidence type="ECO:0000313" key="9">
    <source>
        <dbReference type="EMBL" id="TMQ51913.1"/>
    </source>
</evidence>
<evidence type="ECO:0000313" key="10">
    <source>
        <dbReference type="Proteomes" id="UP000319829"/>
    </source>
</evidence>
<dbReference type="Proteomes" id="UP000319829">
    <property type="component" value="Unassembled WGS sequence"/>
</dbReference>
<name>A0A538SKL0_UNCEI</name>
<evidence type="ECO:0000256" key="6">
    <source>
        <dbReference type="ARBA" id="ARBA00023136"/>
    </source>
</evidence>
<dbReference type="InterPro" id="IPR050901">
    <property type="entry name" value="BP-dep_ABC_trans_perm"/>
</dbReference>
<feature type="transmembrane region" description="Helical" evidence="7">
    <location>
        <begin position="19"/>
        <end position="39"/>
    </location>
</feature>
<feature type="domain" description="ABC transmembrane type-1" evidence="8">
    <location>
        <begin position="1"/>
        <end position="174"/>
    </location>
</feature>
<keyword evidence="2 7" id="KW-0813">Transport</keyword>
<evidence type="ECO:0000256" key="7">
    <source>
        <dbReference type="RuleBase" id="RU363032"/>
    </source>
</evidence>
<reference evidence="9 10" key="1">
    <citation type="journal article" date="2019" name="Nat. Microbiol.">
        <title>Mediterranean grassland soil C-N compound turnover is dependent on rainfall and depth, and is mediated by genomically divergent microorganisms.</title>
        <authorList>
            <person name="Diamond S."/>
            <person name="Andeer P.F."/>
            <person name="Li Z."/>
            <person name="Crits-Christoph A."/>
            <person name="Burstein D."/>
            <person name="Anantharaman K."/>
            <person name="Lane K.R."/>
            <person name="Thomas B.C."/>
            <person name="Pan C."/>
            <person name="Northen T.R."/>
            <person name="Banfield J.F."/>
        </authorList>
    </citation>
    <scope>NUCLEOTIDE SEQUENCE [LARGE SCALE GENOMIC DNA]</scope>
    <source>
        <strain evidence="9">WS_4</strain>
    </source>
</reference>
<dbReference type="InterPro" id="IPR035906">
    <property type="entry name" value="MetI-like_sf"/>
</dbReference>
<comment type="similarity">
    <text evidence="7">Belongs to the binding-protein-dependent transport system permease family.</text>
</comment>
<dbReference type="InterPro" id="IPR000515">
    <property type="entry name" value="MetI-like"/>
</dbReference>
<evidence type="ECO:0000256" key="4">
    <source>
        <dbReference type="ARBA" id="ARBA00022692"/>
    </source>
</evidence>
<dbReference type="EMBL" id="VBOU01000127">
    <property type="protein sequence ID" value="TMQ51913.1"/>
    <property type="molecule type" value="Genomic_DNA"/>
</dbReference>
<evidence type="ECO:0000256" key="1">
    <source>
        <dbReference type="ARBA" id="ARBA00004651"/>
    </source>
</evidence>
<dbReference type="PANTHER" id="PTHR32243:SF18">
    <property type="entry name" value="INNER MEMBRANE ABC TRANSPORTER PERMEASE PROTEIN YCJP"/>
    <property type="match status" value="1"/>
</dbReference>
<evidence type="ECO:0000256" key="3">
    <source>
        <dbReference type="ARBA" id="ARBA00022475"/>
    </source>
</evidence>
<dbReference type="PROSITE" id="PS50928">
    <property type="entry name" value="ABC_TM1"/>
    <property type="match status" value="1"/>
</dbReference>
<organism evidence="9 10">
    <name type="scientific">Eiseniibacteriota bacterium</name>
    <dbReference type="NCBI Taxonomy" id="2212470"/>
    <lineage>
        <taxon>Bacteria</taxon>
        <taxon>Candidatus Eiseniibacteriota</taxon>
    </lineage>
</organism>
<evidence type="ECO:0000256" key="2">
    <source>
        <dbReference type="ARBA" id="ARBA00022448"/>
    </source>
</evidence>
<dbReference type="GO" id="GO:0005886">
    <property type="term" value="C:plasma membrane"/>
    <property type="evidence" value="ECO:0007669"/>
    <property type="project" value="UniProtKB-SubCell"/>
</dbReference>
<dbReference type="CDD" id="cd06261">
    <property type="entry name" value="TM_PBP2"/>
    <property type="match status" value="1"/>
</dbReference>
<feature type="transmembrane region" description="Helical" evidence="7">
    <location>
        <begin position="51"/>
        <end position="74"/>
    </location>
</feature>
<dbReference type="Gene3D" id="1.10.3720.10">
    <property type="entry name" value="MetI-like"/>
    <property type="match status" value="1"/>
</dbReference>
<dbReference type="GO" id="GO:0055085">
    <property type="term" value="P:transmembrane transport"/>
    <property type="evidence" value="ECO:0007669"/>
    <property type="project" value="InterPro"/>
</dbReference>